<feature type="region of interest" description="Disordered" evidence="1">
    <location>
        <begin position="77"/>
        <end position="98"/>
    </location>
</feature>
<organism evidence="2 3">
    <name type="scientific">Purpureocillium lilacinum</name>
    <name type="common">Paecilomyces lilacinus</name>
    <dbReference type="NCBI Taxonomy" id="33203"/>
    <lineage>
        <taxon>Eukaryota</taxon>
        <taxon>Fungi</taxon>
        <taxon>Dikarya</taxon>
        <taxon>Ascomycota</taxon>
        <taxon>Pezizomycotina</taxon>
        <taxon>Sordariomycetes</taxon>
        <taxon>Hypocreomycetidae</taxon>
        <taxon>Hypocreales</taxon>
        <taxon>Ophiocordycipitaceae</taxon>
        <taxon>Purpureocillium</taxon>
    </lineage>
</organism>
<evidence type="ECO:0000313" key="2">
    <source>
        <dbReference type="EMBL" id="OAQ86863.1"/>
    </source>
</evidence>
<protein>
    <submittedName>
        <fullName evidence="2">Uncharacterized protein</fullName>
    </submittedName>
</protein>
<sequence length="149" mass="16047">MSPARARTGAAARLSADCDAVGHWPCSPADQDPCPVGRTERCDARDDHGRVSLRRRTCDSLVCTCSCHSSGDAMRRENRTDDRLGEWPGKPGTSWPPPGPLDSWILGRCTSSPCISVPSCSSLRPPNPALNSAAYRAKTPSLVLIWTLC</sequence>
<dbReference type="Proteomes" id="UP000078240">
    <property type="component" value="Unassembled WGS sequence"/>
</dbReference>
<evidence type="ECO:0000313" key="3">
    <source>
        <dbReference type="Proteomes" id="UP000078240"/>
    </source>
</evidence>
<name>A0A179HBH7_PURLI</name>
<gene>
    <name evidence="2" type="ORF">VFPBJ_00903</name>
</gene>
<dbReference type="AlphaFoldDB" id="A0A179HBH7"/>
<proteinExistence type="predicted"/>
<dbReference type="EMBL" id="LSBH01000001">
    <property type="protein sequence ID" value="OAQ86863.1"/>
    <property type="molecule type" value="Genomic_DNA"/>
</dbReference>
<reference evidence="2 3" key="1">
    <citation type="submission" date="2016-01" db="EMBL/GenBank/DDBJ databases">
        <title>Biosynthesis of antibiotic leucinostatins and their inhibition on Phytophthora in bio-control Purpureocillium lilacinum.</title>
        <authorList>
            <person name="Wang G."/>
            <person name="Liu Z."/>
            <person name="Lin R."/>
            <person name="Li E."/>
            <person name="Mao Z."/>
            <person name="Ling J."/>
            <person name="Yin W."/>
            <person name="Xie B."/>
        </authorList>
    </citation>
    <scope>NUCLEOTIDE SEQUENCE [LARGE SCALE GENOMIC DNA]</scope>
    <source>
        <strain evidence="2">PLBJ-1</strain>
    </source>
</reference>
<accession>A0A179HBH7</accession>
<evidence type="ECO:0000256" key="1">
    <source>
        <dbReference type="SAM" id="MobiDB-lite"/>
    </source>
</evidence>
<comment type="caution">
    <text evidence="2">The sequence shown here is derived from an EMBL/GenBank/DDBJ whole genome shotgun (WGS) entry which is preliminary data.</text>
</comment>